<evidence type="ECO:0000256" key="1">
    <source>
        <dbReference type="SAM" id="MobiDB-lite"/>
    </source>
</evidence>
<proteinExistence type="predicted"/>
<evidence type="ECO:0008006" key="4">
    <source>
        <dbReference type="Google" id="ProtNLM"/>
    </source>
</evidence>
<sequence length="185" mass="19164">MTDAGGGTGVPVRRSRLAEYAEMAGQPPKESHPLEVSGSAPALAGPGPVETGRGAEPSDAEVASRRREFTALLAAFRDTAVLVPLRSGGWLTADFGGVRWILAFSDTSALARYASARDEAHQEWTYRTVLGARLLDVAVPAAGVPCGVALDAADGVEHAVLFPPVAGVVPDAFAVDHVRRGGAPR</sequence>
<gene>
    <name evidence="2" type="ORF">SAMN05216505_103451</name>
</gene>
<feature type="region of interest" description="Disordered" evidence="1">
    <location>
        <begin position="1"/>
        <end position="61"/>
    </location>
</feature>
<evidence type="ECO:0000313" key="2">
    <source>
        <dbReference type="EMBL" id="SDC75957.1"/>
    </source>
</evidence>
<dbReference type="EMBL" id="FMZK01000003">
    <property type="protein sequence ID" value="SDC75957.1"/>
    <property type="molecule type" value="Genomic_DNA"/>
</dbReference>
<protein>
    <recommendedName>
        <fullName evidence="4">SseB protein N-terminal domain-containing protein</fullName>
    </recommendedName>
</protein>
<dbReference type="Proteomes" id="UP000182100">
    <property type="component" value="Unassembled WGS sequence"/>
</dbReference>
<keyword evidence="3" id="KW-1185">Reference proteome</keyword>
<accession>A0A1G6P954</accession>
<name>A0A1G6P954_9ACTN</name>
<dbReference type="AlphaFoldDB" id="A0A1G6P954"/>
<dbReference type="STRING" id="67344.SAMN05216505_103451"/>
<evidence type="ECO:0000313" key="3">
    <source>
        <dbReference type="Proteomes" id="UP000182100"/>
    </source>
</evidence>
<organism evidence="2 3">
    <name type="scientific">Streptomyces prasinopilosus</name>
    <dbReference type="NCBI Taxonomy" id="67344"/>
    <lineage>
        <taxon>Bacteria</taxon>
        <taxon>Bacillati</taxon>
        <taxon>Actinomycetota</taxon>
        <taxon>Actinomycetes</taxon>
        <taxon>Kitasatosporales</taxon>
        <taxon>Streptomycetaceae</taxon>
        <taxon>Streptomyces</taxon>
    </lineage>
</organism>
<reference evidence="3" key="1">
    <citation type="submission" date="2016-10" db="EMBL/GenBank/DDBJ databases">
        <authorList>
            <person name="Varghese N."/>
            <person name="Submissions S."/>
        </authorList>
    </citation>
    <scope>NUCLEOTIDE SEQUENCE [LARGE SCALE GENOMIC DNA]</scope>
    <source>
        <strain evidence="3">CGMCC 4.3504</strain>
    </source>
</reference>